<accession>A0A5B8U7Z0</accession>
<keyword evidence="2" id="KW-1185">Reference proteome</keyword>
<dbReference type="Proteomes" id="UP000321805">
    <property type="component" value="Chromosome"/>
</dbReference>
<organism evidence="1 2">
    <name type="scientific">Baekduia soli</name>
    <dbReference type="NCBI Taxonomy" id="496014"/>
    <lineage>
        <taxon>Bacteria</taxon>
        <taxon>Bacillati</taxon>
        <taxon>Actinomycetota</taxon>
        <taxon>Thermoleophilia</taxon>
        <taxon>Solirubrobacterales</taxon>
        <taxon>Baekduiaceae</taxon>
        <taxon>Baekduia</taxon>
    </lineage>
</organism>
<proteinExistence type="predicted"/>
<dbReference type="OrthoDB" id="6620093at2"/>
<reference evidence="1 2" key="1">
    <citation type="journal article" date="2018" name="J. Microbiol.">
        <title>Baekduia soli gen. nov., sp. nov., a novel bacterium isolated from the soil of Baekdu Mountain and proposal of a novel family name, Baekduiaceae fam. nov.</title>
        <authorList>
            <person name="An D.S."/>
            <person name="Siddiqi M.Z."/>
            <person name="Kim K.H."/>
            <person name="Yu H.S."/>
            <person name="Im W.T."/>
        </authorList>
    </citation>
    <scope>NUCLEOTIDE SEQUENCE [LARGE SCALE GENOMIC DNA]</scope>
    <source>
        <strain evidence="1 2">BR7-21</strain>
    </source>
</reference>
<dbReference type="KEGG" id="bsol:FSW04_16725"/>
<sequence>MSRYLLASSADAAETDRAALADLCAGLRGDGHEVFWLAPREHRALVLEAGAVHCSPLVAGTTVPDRALGRRARAVVDLQRHVAQVQPDALVTSPDCDDAADFVTRQVPLRWLRAADAASAYGTAGARS</sequence>
<protein>
    <submittedName>
        <fullName evidence="1">Uncharacterized protein</fullName>
    </submittedName>
</protein>
<evidence type="ECO:0000313" key="2">
    <source>
        <dbReference type="Proteomes" id="UP000321805"/>
    </source>
</evidence>
<dbReference type="EMBL" id="CP042430">
    <property type="protein sequence ID" value="QEC49055.1"/>
    <property type="molecule type" value="Genomic_DNA"/>
</dbReference>
<evidence type="ECO:0000313" key="1">
    <source>
        <dbReference type="EMBL" id="QEC49055.1"/>
    </source>
</evidence>
<gene>
    <name evidence="1" type="ORF">FSW04_16725</name>
</gene>
<dbReference type="AlphaFoldDB" id="A0A5B8U7Z0"/>
<dbReference type="RefSeq" id="WP_146921282.1">
    <property type="nucleotide sequence ID" value="NZ_CP042430.1"/>
</dbReference>
<name>A0A5B8U7Z0_9ACTN</name>